<dbReference type="RefSeq" id="WP_143050788.1">
    <property type="nucleotide sequence ID" value="NZ_FOIL01000004.1"/>
</dbReference>
<gene>
    <name evidence="1" type="ORF">SAMN04487771_100414</name>
</gene>
<dbReference type="AlphaFoldDB" id="A0A1I0BFR9"/>
<accession>A0A1I0BFR9</accession>
<dbReference type="STRING" id="1526.SAMN02910262_00378"/>
<evidence type="ECO:0000313" key="1">
    <source>
        <dbReference type="EMBL" id="SET05027.1"/>
    </source>
</evidence>
<organism evidence="1 2">
    <name type="scientific">[Clostridium] aminophilum</name>
    <dbReference type="NCBI Taxonomy" id="1526"/>
    <lineage>
        <taxon>Bacteria</taxon>
        <taxon>Bacillati</taxon>
        <taxon>Bacillota</taxon>
        <taxon>Clostridia</taxon>
        <taxon>Lachnospirales</taxon>
        <taxon>Lachnospiraceae</taxon>
    </lineage>
</organism>
<sequence>MRIRDFKGKKVTDDIFDIEVEGIEFMDDDCEESIVVSFGDGKGATVFYDEDRRVRFVEFDGNLTEDDEDNEDVQAMTRVLIEITDPKNR</sequence>
<evidence type="ECO:0000313" key="2">
    <source>
        <dbReference type="Proteomes" id="UP000199820"/>
    </source>
</evidence>
<keyword evidence="2" id="KW-1185">Reference proteome</keyword>
<dbReference type="EMBL" id="FOIL01000004">
    <property type="protein sequence ID" value="SET05027.1"/>
    <property type="molecule type" value="Genomic_DNA"/>
</dbReference>
<reference evidence="1 2" key="1">
    <citation type="submission" date="2016-10" db="EMBL/GenBank/DDBJ databases">
        <authorList>
            <person name="de Groot N.N."/>
        </authorList>
    </citation>
    <scope>NUCLEOTIDE SEQUENCE [LARGE SCALE GENOMIC DNA]</scope>
    <source>
        <strain evidence="1 2">KH1P1</strain>
    </source>
</reference>
<evidence type="ECO:0008006" key="3">
    <source>
        <dbReference type="Google" id="ProtNLM"/>
    </source>
</evidence>
<dbReference type="Proteomes" id="UP000199820">
    <property type="component" value="Unassembled WGS sequence"/>
</dbReference>
<name>A0A1I0BFR9_9FIRM</name>
<dbReference type="OrthoDB" id="9876660at2"/>
<protein>
    <recommendedName>
        <fullName evidence="3">DUF1292 domain-containing protein</fullName>
    </recommendedName>
</protein>
<proteinExistence type="predicted"/>